<dbReference type="RefSeq" id="XP_022461764.1">
    <property type="nucleotide sequence ID" value="XM_022602340.1"/>
</dbReference>
<reference evidence="9" key="1">
    <citation type="submission" date="2013-12" db="EMBL/GenBank/DDBJ databases">
        <authorList>
            <person name="Genoscope - CEA"/>
        </authorList>
    </citation>
    <scope>NUCLEOTIDE SEQUENCE</scope>
    <source>
        <strain evidence="9">CBS 1993</strain>
    </source>
</reference>
<proteinExistence type="inferred from homology"/>
<dbReference type="InterPro" id="IPR037206">
    <property type="entry name" value="VPS28_C_sf"/>
</dbReference>
<dbReference type="InterPro" id="IPR038358">
    <property type="entry name" value="VPS28_N_sf"/>
</dbReference>
<dbReference type="FunFam" id="1.20.120.1130:FF:000001">
    <property type="entry name" value="Vacuolar protein sorting-associated protein 28 homolog"/>
    <property type="match status" value="1"/>
</dbReference>
<dbReference type="InterPro" id="IPR037202">
    <property type="entry name" value="ESCRT_assembly_dom"/>
</dbReference>
<comment type="similarity">
    <text evidence="5 6">Belongs to the VPS28 family.</text>
</comment>
<dbReference type="InterPro" id="IPR017898">
    <property type="entry name" value="VPS28_N"/>
</dbReference>
<keyword evidence="2 5" id="KW-0813">Transport</keyword>
<dbReference type="InterPro" id="IPR007143">
    <property type="entry name" value="Vps28"/>
</dbReference>
<dbReference type="PROSITE" id="PS51313">
    <property type="entry name" value="VPS28_N"/>
    <property type="match status" value="1"/>
</dbReference>
<keyword evidence="4 5" id="KW-0653">Protein transport</keyword>
<dbReference type="STRING" id="1382522.W6MSK0"/>
<dbReference type="SUPFAM" id="SSF140111">
    <property type="entry name" value="Endosomal sorting complex assembly domain"/>
    <property type="match status" value="1"/>
</dbReference>
<evidence type="ECO:0000256" key="3">
    <source>
        <dbReference type="ARBA" id="ARBA00022753"/>
    </source>
</evidence>
<reference evidence="9" key="2">
    <citation type="submission" date="2014-02" db="EMBL/GenBank/DDBJ databases">
        <title>Complete DNA sequence of /Kuraishia capsulata/ illustrates novel genomic features among budding yeasts (/Saccharomycotina/).</title>
        <authorList>
            <person name="Morales L."/>
            <person name="Noel B."/>
            <person name="Porcel B."/>
            <person name="Marcet-Houben M."/>
            <person name="Hullo M-F."/>
            <person name="Sacerdot C."/>
            <person name="Tekaia F."/>
            <person name="Leh-Louis V."/>
            <person name="Despons L."/>
            <person name="Khanna V."/>
            <person name="Aury J-M."/>
            <person name="Barbe V."/>
            <person name="Couloux A."/>
            <person name="Labadie K."/>
            <person name="Pelletier E."/>
            <person name="Souciet J-L."/>
            <person name="Boekhout T."/>
            <person name="Gabaldon T."/>
            <person name="Wincker P."/>
            <person name="Dujon B."/>
        </authorList>
    </citation>
    <scope>NUCLEOTIDE SEQUENCE</scope>
    <source>
        <strain evidence="9">CBS 1993</strain>
    </source>
</reference>
<dbReference type="GO" id="GO:0043328">
    <property type="term" value="P:protein transport to vacuole involved in ubiquitin-dependent protein catabolic process via the multivesicular body sorting pathway"/>
    <property type="evidence" value="ECO:0007669"/>
    <property type="project" value="EnsemblFungi"/>
</dbReference>
<evidence type="ECO:0000256" key="1">
    <source>
        <dbReference type="ARBA" id="ARBA00004633"/>
    </source>
</evidence>
<dbReference type="GO" id="GO:0031902">
    <property type="term" value="C:late endosome membrane"/>
    <property type="evidence" value="ECO:0007669"/>
    <property type="project" value="UniProtKB-SubCell"/>
</dbReference>
<sequence length="261" mass="29324">MDPQALPPYAPTPTLSRNISINLINSSRLPLNSEIQLYTSNKERNLYESLGEIYSIIIVLNCLEKAFIKDSLHFEHGVDGNDEYTRTVTRLLNQYMVLLKDEDVSREFGSLEKFCQEYKIDCPLAKSRINIGVPATVEHSISTRNLNAQSGSQSQVGISDLNGGNRSARAVAEATGNFITTMDAVKLNYRTKDQLHPLLSDLVTSINKVLNGKEFDGRSKLINWLIKLNNLGINDQLTDDDCKQLLFDLDVGYKGFYTELE</sequence>
<dbReference type="GO" id="GO:1904669">
    <property type="term" value="P:ATP export"/>
    <property type="evidence" value="ECO:0007669"/>
    <property type="project" value="EnsemblFungi"/>
</dbReference>
<dbReference type="OrthoDB" id="2671at2759"/>
<dbReference type="Pfam" id="PF03997">
    <property type="entry name" value="VPS28"/>
    <property type="match status" value="1"/>
</dbReference>
<feature type="domain" description="VPS28 C-terminal" evidence="7">
    <location>
        <begin position="166"/>
        <end position="261"/>
    </location>
</feature>
<evidence type="ECO:0000313" key="9">
    <source>
        <dbReference type="EMBL" id="CDK29781.1"/>
    </source>
</evidence>
<dbReference type="GO" id="GO:0006623">
    <property type="term" value="P:protein targeting to vacuole"/>
    <property type="evidence" value="ECO:0007669"/>
    <property type="project" value="EnsemblFungi"/>
</dbReference>
<dbReference type="Gene3D" id="1.20.120.1130">
    <property type="match status" value="1"/>
</dbReference>
<dbReference type="Proteomes" id="UP000019384">
    <property type="component" value="Unassembled WGS sequence"/>
</dbReference>
<dbReference type="GO" id="GO:0006612">
    <property type="term" value="P:protein targeting to membrane"/>
    <property type="evidence" value="ECO:0007669"/>
    <property type="project" value="EnsemblFungi"/>
</dbReference>
<dbReference type="AlphaFoldDB" id="W6MSK0"/>
<name>W6MSK0_9ASCO</name>
<evidence type="ECO:0000259" key="7">
    <source>
        <dbReference type="PROSITE" id="PS51310"/>
    </source>
</evidence>
<dbReference type="PROSITE" id="PS51310">
    <property type="entry name" value="VPS28_C"/>
    <property type="match status" value="1"/>
</dbReference>
<protein>
    <recommendedName>
        <fullName evidence="5">Vacuolar protein sorting-associated protein 28</fullName>
    </recommendedName>
    <alternativeName>
        <fullName evidence="5">ESCRT-I complex subunit VPS28</fullName>
    </alternativeName>
</protein>
<dbReference type="PANTHER" id="PTHR12937:SF0">
    <property type="entry name" value="VACUOLAR PROTEIN SORTING-ASSOCIATED PROTEIN 28 HOMOLOG"/>
    <property type="match status" value="1"/>
</dbReference>
<dbReference type="EMBL" id="HG793131">
    <property type="protein sequence ID" value="CDK29781.1"/>
    <property type="molecule type" value="Genomic_DNA"/>
</dbReference>
<dbReference type="GO" id="GO:0000813">
    <property type="term" value="C:ESCRT I complex"/>
    <property type="evidence" value="ECO:0007669"/>
    <property type="project" value="UniProtKB-UniRule"/>
</dbReference>
<evidence type="ECO:0000256" key="6">
    <source>
        <dbReference type="PROSITE-ProRule" id="PRU00642"/>
    </source>
</evidence>
<evidence type="ECO:0000256" key="4">
    <source>
        <dbReference type="ARBA" id="ARBA00022927"/>
    </source>
</evidence>
<organism evidence="9 10">
    <name type="scientific">Kuraishia capsulata CBS 1993</name>
    <dbReference type="NCBI Taxonomy" id="1382522"/>
    <lineage>
        <taxon>Eukaryota</taxon>
        <taxon>Fungi</taxon>
        <taxon>Dikarya</taxon>
        <taxon>Ascomycota</taxon>
        <taxon>Saccharomycotina</taxon>
        <taxon>Pichiomycetes</taxon>
        <taxon>Pichiales</taxon>
        <taxon>Pichiaceae</taxon>
        <taxon>Kuraishia</taxon>
    </lineage>
</organism>
<dbReference type="SUPFAM" id="SSF140427">
    <property type="entry name" value="VPS28 C-terminal domain-like"/>
    <property type="match status" value="1"/>
</dbReference>
<evidence type="ECO:0000256" key="2">
    <source>
        <dbReference type="ARBA" id="ARBA00022448"/>
    </source>
</evidence>
<dbReference type="PIRSF" id="PIRSF017535">
    <property type="entry name" value="VPS28"/>
    <property type="match status" value="1"/>
</dbReference>
<accession>W6MSK0</accession>
<evidence type="ECO:0000313" key="10">
    <source>
        <dbReference type="Proteomes" id="UP000019384"/>
    </source>
</evidence>
<dbReference type="Gene3D" id="1.20.1440.200">
    <property type="match status" value="1"/>
</dbReference>
<dbReference type="PANTHER" id="PTHR12937">
    <property type="entry name" value="VACUOLAR PROTEIN SORTING 28, ISOFORM 2 VPS28"/>
    <property type="match status" value="1"/>
</dbReference>
<comment type="function">
    <text evidence="5">Component of the ESCRT-I complex (endosomal sorting complex required for transport I), a regulator of vesicular trafficking process.</text>
</comment>
<dbReference type="InterPro" id="IPR017899">
    <property type="entry name" value="VPS28_C"/>
</dbReference>
<dbReference type="GeneID" id="34523152"/>
<keyword evidence="3 5" id="KW-0967">Endosome</keyword>
<evidence type="ECO:0000256" key="5">
    <source>
        <dbReference type="PIRNR" id="PIRNR017535"/>
    </source>
</evidence>
<comment type="subcellular location">
    <subcellularLocation>
        <location evidence="1">Late endosome membrane</location>
        <topology evidence="1">Peripheral membrane protein</topology>
    </subcellularLocation>
</comment>
<feature type="domain" description="VPS28 N-terminal" evidence="8">
    <location>
        <begin position="24"/>
        <end position="139"/>
    </location>
</feature>
<keyword evidence="10" id="KW-1185">Reference proteome</keyword>
<gene>
    <name evidence="9" type="ORF">KUCA_T00005774001</name>
</gene>
<evidence type="ECO:0000259" key="8">
    <source>
        <dbReference type="PROSITE" id="PS51313"/>
    </source>
</evidence>
<dbReference type="GO" id="GO:0044877">
    <property type="term" value="F:protein-containing complex binding"/>
    <property type="evidence" value="ECO:0007669"/>
    <property type="project" value="EnsemblFungi"/>
</dbReference>
<dbReference type="HOGENOM" id="CLU_076417_1_0_1"/>